<reference evidence="2" key="1">
    <citation type="submission" date="2022-10" db="EMBL/GenBank/DDBJ databases">
        <title>Genome assembly of Pristionchus species.</title>
        <authorList>
            <person name="Yoshida K."/>
            <person name="Sommer R.J."/>
        </authorList>
    </citation>
    <scope>NUCLEOTIDE SEQUENCE [LARGE SCALE GENOMIC DNA]</scope>
    <source>
        <strain evidence="2">RS5460</strain>
    </source>
</reference>
<comment type="caution">
    <text evidence="1">The sequence shown here is derived from an EMBL/GenBank/DDBJ whole genome shotgun (WGS) entry which is preliminary data.</text>
</comment>
<keyword evidence="2" id="KW-1185">Reference proteome</keyword>
<dbReference type="AlphaFoldDB" id="A0AAN5C6X2"/>
<evidence type="ECO:0000313" key="2">
    <source>
        <dbReference type="Proteomes" id="UP001328107"/>
    </source>
</evidence>
<protein>
    <submittedName>
        <fullName evidence="1">Uncharacterized protein</fullName>
    </submittedName>
</protein>
<dbReference type="EMBL" id="BTRK01000001">
    <property type="protein sequence ID" value="GMR32207.1"/>
    <property type="molecule type" value="Genomic_DNA"/>
</dbReference>
<proteinExistence type="predicted"/>
<name>A0AAN5C6X2_9BILA</name>
<feature type="non-terminal residue" evidence="1">
    <location>
        <position position="1"/>
    </location>
</feature>
<organism evidence="1 2">
    <name type="scientific">Pristionchus mayeri</name>
    <dbReference type="NCBI Taxonomy" id="1317129"/>
    <lineage>
        <taxon>Eukaryota</taxon>
        <taxon>Metazoa</taxon>
        <taxon>Ecdysozoa</taxon>
        <taxon>Nematoda</taxon>
        <taxon>Chromadorea</taxon>
        <taxon>Rhabditida</taxon>
        <taxon>Rhabditina</taxon>
        <taxon>Diplogasteromorpha</taxon>
        <taxon>Diplogasteroidea</taxon>
        <taxon>Neodiplogasteridae</taxon>
        <taxon>Pristionchus</taxon>
    </lineage>
</organism>
<accession>A0AAN5C6X2</accession>
<evidence type="ECO:0000313" key="1">
    <source>
        <dbReference type="EMBL" id="GMR32207.1"/>
    </source>
</evidence>
<dbReference type="Proteomes" id="UP001328107">
    <property type="component" value="Unassembled WGS sequence"/>
</dbReference>
<sequence length="88" mass="9509">SALSTFKKENMTAFEASKPFAVIFSGVPSMDDASPALLELKEADYSFVGIAFTPDAQKYLLTLIDSVYLFTNDVDEAAQFVVNATCAV</sequence>
<feature type="non-terminal residue" evidence="1">
    <location>
        <position position="88"/>
    </location>
</feature>
<gene>
    <name evidence="1" type="ORF">PMAYCL1PPCAC_02402</name>
</gene>